<protein>
    <recommendedName>
        <fullName evidence="5">Evasin</fullName>
    </recommendedName>
</protein>
<accession>A0A812XD17</accession>
<keyword evidence="4" id="KW-1185">Reference proteome</keyword>
<dbReference type="EMBL" id="CAJNJA010037142">
    <property type="protein sequence ID" value="CAE7729425.1"/>
    <property type="molecule type" value="Genomic_DNA"/>
</dbReference>
<dbReference type="OrthoDB" id="10273655at2759"/>
<sequence>MAFAVLSWSLMAPAVVGAVQCCLESVTITSREYVANGYHHESITNFYAAELVNCSGTVCNSESSCSSPHINDGMGFTIYPDHGTEVVPYDHTCWTKSLMCKTLIGRRCATSSNDYDPRVRSEATNSSNLTLFP</sequence>
<gene>
    <name evidence="3" type="ORF">SNEC2469_LOCUS21074</name>
</gene>
<evidence type="ECO:0008006" key="5">
    <source>
        <dbReference type="Google" id="ProtNLM"/>
    </source>
</evidence>
<feature type="chain" id="PRO_5032819803" description="Evasin" evidence="2">
    <location>
        <begin position="19"/>
        <end position="133"/>
    </location>
</feature>
<evidence type="ECO:0000256" key="2">
    <source>
        <dbReference type="SAM" id="SignalP"/>
    </source>
</evidence>
<feature type="signal peptide" evidence="2">
    <location>
        <begin position="1"/>
        <end position="18"/>
    </location>
</feature>
<reference evidence="3" key="1">
    <citation type="submission" date="2021-02" db="EMBL/GenBank/DDBJ databases">
        <authorList>
            <person name="Dougan E. K."/>
            <person name="Rhodes N."/>
            <person name="Thang M."/>
            <person name="Chan C."/>
        </authorList>
    </citation>
    <scope>NUCLEOTIDE SEQUENCE</scope>
</reference>
<dbReference type="AlphaFoldDB" id="A0A812XD17"/>
<keyword evidence="2" id="KW-0732">Signal</keyword>
<evidence type="ECO:0000256" key="1">
    <source>
        <dbReference type="SAM" id="MobiDB-lite"/>
    </source>
</evidence>
<evidence type="ECO:0000313" key="3">
    <source>
        <dbReference type="EMBL" id="CAE7729425.1"/>
    </source>
</evidence>
<proteinExistence type="predicted"/>
<feature type="compositionally biased region" description="Polar residues" evidence="1">
    <location>
        <begin position="122"/>
        <end position="133"/>
    </location>
</feature>
<feature type="region of interest" description="Disordered" evidence="1">
    <location>
        <begin position="114"/>
        <end position="133"/>
    </location>
</feature>
<comment type="caution">
    <text evidence="3">The sequence shown here is derived from an EMBL/GenBank/DDBJ whole genome shotgun (WGS) entry which is preliminary data.</text>
</comment>
<dbReference type="Proteomes" id="UP000601435">
    <property type="component" value="Unassembled WGS sequence"/>
</dbReference>
<name>A0A812XD17_9DINO</name>
<organism evidence="3 4">
    <name type="scientific">Symbiodinium necroappetens</name>
    <dbReference type="NCBI Taxonomy" id="1628268"/>
    <lineage>
        <taxon>Eukaryota</taxon>
        <taxon>Sar</taxon>
        <taxon>Alveolata</taxon>
        <taxon>Dinophyceae</taxon>
        <taxon>Suessiales</taxon>
        <taxon>Symbiodiniaceae</taxon>
        <taxon>Symbiodinium</taxon>
    </lineage>
</organism>
<evidence type="ECO:0000313" key="4">
    <source>
        <dbReference type="Proteomes" id="UP000601435"/>
    </source>
</evidence>